<evidence type="ECO:0000256" key="2">
    <source>
        <dbReference type="ARBA" id="ARBA00006739"/>
    </source>
</evidence>
<dbReference type="Pfam" id="PF00535">
    <property type="entry name" value="Glycos_transf_2"/>
    <property type="match status" value="1"/>
</dbReference>
<accession>A0ABP8YNX8</accession>
<comment type="caution">
    <text evidence="7">The sequence shown here is derived from an EMBL/GenBank/DDBJ whole genome shotgun (WGS) entry which is preliminary data.</text>
</comment>
<dbReference type="Gene3D" id="3.90.550.10">
    <property type="entry name" value="Spore Coat Polysaccharide Biosynthesis Protein SpsA, Chain A"/>
    <property type="match status" value="1"/>
</dbReference>
<evidence type="ECO:0000256" key="3">
    <source>
        <dbReference type="ARBA" id="ARBA00022676"/>
    </source>
</evidence>
<dbReference type="InterPro" id="IPR029044">
    <property type="entry name" value="Nucleotide-diphossugar_trans"/>
</dbReference>
<organism evidence="7 8">
    <name type="scientific">Pedococcus ginsenosidimutans</name>
    <dbReference type="NCBI Taxonomy" id="490570"/>
    <lineage>
        <taxon>Bacteria</taxon>
        <taxon>Bacillati</taxon>
        <taxon>Actinomycetota</taxon>
        <taxon>Actinomycetes</taxon>
        <taxon>Micrococcales</taxon>
        <taxon>Intrasporangiaceae</taxon>
        <taxon>Pedococcus</taxon>
    </lineage>
</organism>
<proteinExistence type="inferred from homology"/>
<gene>
    <name evidence="7" type="ORF">GCM10025782_36850</name>
</gene>
<evidence type="ECO:0000256" key="5">
    <source>
        <dbReference type="SAM" id="MobiDB-lite"/>
    </source>
</evidence>
<evidence type="ECO:0000259" key="6">
    <source>
        <dbReference type="Pfam" id="PF00535"/>
    </source>
</evidence>
<evidence type="ECO:0000313" key="8">
    <source>
        <dbReference type="Proteomes" id="UP001500556"/>
    </source>
</evidence>
<protein>
    <submittedName>
        <fullName evidence="7">Glycosyltransferase family 2 protein</fullName>
    </submittedName>
</protein>
<evidence type="ECO:0000256" key="1">
    <source>
        <dbReference type="ARBA" id="ARBA00004776"/>
    </source>
</evidence>
<reference evidence="8" key="1">
    <citation type="journal article" date="2019" name="Int. J. Syst. Evol. Microbiol.">
        <title>The Global Catalogue of Microorganisms (GCM) 10K type strain sequencing project: providing services to taxonomists for standard genome sequencing and annotation.</title>
        <authorList>
            <consortium name="The Broad Institute Genomics Platform"/>
            <consortium name="The Broad Institute Genome Sequencing Center for Infectious Disease"/>
            <person name="Wu L."/>
            <person name="Ma J."/>
        </authorList>
    </citation>
    <scope>NUCLEOTIDE SEQUENCE [LARGE SCALE GENOMIC DNA]</scope>
    <source>
        <strain evidence="8">JCM 18961</strain>
    </source>
</reference>
<keyword evidence="4" id="KW-0808">Transferase</keyword>
<comment type="pathway">
    <text evidence="1">Cell wall biogenesis; cell wall polysaccharide biosynthesis.</text>
</comment>
<name>A0ABP8YNX8_9MICO</name>
<dbReference type="PANTHER" id="PTHR43179:SF12">
    <property type="entry name" value="GALACTOFURANOSYLTRANSFERASE GLFT2"/>
    <property type="match status" value="1"/>
</dbReference>
<comment type="similarity">
    <text evidence="2">Belongs to the glycosyltransferase 2 family.</text>
</comment>
<keyword evidence="8" id="KW-1185">Reference proteome</keyword>
<sequence>MASQRHRPDHLVVVDNGTEPGVAEALATTLAGTGLPHTLLPSETNLGGAGGYAYGILAARALGADWVWLADDDGRPGSPWTLGRLLTCAADHALDVVSPLVVDEEDPGRLAFPLRRGLTWVRRREQLGTDVLVPDVANLFNGALFSAHALDVVGVPDPRLFVRGDEVEIHRRLRRSRLRFGTCSPATYLHPAGHDDWAPLAGGRLTVLVPRDLTRRERTFRNLGYLTAQPGLRWRRWPDEARYAWYFLLQRHDAQGWRQWRRLSRQGRREDFGPPPRAPHRRPATAA</sequence>
<evidence type="ECO:0000313" key="7">
    <source>
        <dbReference type="EMBL" id="GAA4733911.1"/>
    </source>
</evidence>
<evidence type="ECO:0000256" key="4">
    <source>
        <dbReference type="ARBA" id="ARBA00022679"/>
    </source>
</evidence>
<feature type="region of interest" description="Disordered" evidence="5">
    <location>
        <begin position="268"/>
        <end position="287"/>
    </location>
</feature>
<dbReference type="InterPro" id="IPR001173">
    <property type="entry name" value="Glyco_trans_2-like"/>
</dbReference>
<dbReference type="EMBL" id="BAABLO010000013">
    <property type="protein sequence ID" value="GAA4733911.1"/>
    <property type="molecule type" value="Genomic_DNA"/>
</dbReference>
<feature type="compositionally biased region" description="Basic residues" evidence="5">
    <location>
        <begin position="278"/>
        <end position="287"/>
    </location>
</feature>
<dbReference type="PANTHER" id="PTHR43179">
    <property type="entry name" value="RHAMNOSYLTRANSFERASE WBBL"/>
    <property type="match status" value="1"/>
</dbReference>
<dbReference type="SUPFAM" id="SSF53448">
    <property type="entry name" value="Nucleotide-diphospho-sugar transferases"/>
    <property type="match status" value="1"/>
</dbReference>
<dbReference type="Proteomes" id="UP001500556">
    <property type="component" value="Unassembled WGS sequence"/>
</dbReference>
<keyword evidence="3" id="KW-0328">Glycosyltransferase</keyword>
<feature type="domain" description="Glycosyltransferase 2-like" evidence="6">
    <location>
        <begin position="3"/>
        <end position="129"/>
    </location>
</feature>